<dbReference type="AlphaFoldDB" id="A0A926D7E7"/>
<feature type="domain" description="Peptidoglycan binding-like" evidence="1">
    <location>
        <begin position="134"/>
        <end position="164"/>
    </location>
</feature>
<gene>
    <name evidence="2" type="ORF">IAG03_07240</name>
</gene>
<protein>
    <submittedName>
        <fullName evidence="2">Peptidoglycan-binding protein</fullName>
    </submittedName>
</protein>
<name>A0A926D7E7_9FIRM</name>
<evidence type="ECO:0000313" key="3">
    <source>
        <dbReference type="Proteomes" id="UP000651482"/>
    </source>
</evidence>
<dbReference type="InterPro" id="IPR036365">
    <property type="entry name" value="PGBD-like_sf"/>
</dbReference>
<proteinExistence type="predicted"/>
<comment type="caution">
    <text evidence="2">The sequence shown here is derived from an EMBL/GenBank/DDBJ whole genome shotgun (WGS) entry which is preliminary data.</text>
</comment>
<keyword evidence="3" id="KW-1185">Reference proteome</keyword>
<dbReference type="EMBL" id="JACRSN010000009">
    <property type="protein sequence ID" value="MBC8533800.1"/>
    <property type="molecule type" value="Genomic_DNA"/>
</dbReference>
<dbReference type="InterPro" id="IPR036366">
    <property type="entry name" value="PGBDSf"/>
</dbReference>
<reference evidence="2" key="1">
    <citation type="submission" date="2020-08" db="EMBL/GenBank/DDBJ databases">
        <title>Genome public.</title>
        <authorList>
            <person name="Liu C."/>
            <person name="Sun Q."/>
        </authorList>
    </citation>
    <scope>NUCLEOTIDE SEQUENCE</scope>
    <source>
        <strain evidence="2">NSJ-40</strain>
    </source>
</reference>
<feature type="domain" description="Peptidoglycan binding-like" evidence="1">
    <location>
        <begin position="11"/>
        <end position="70"/>
    </location>
</feature>
<organism evidence="2 3">
    <name type="scientific">Yeguia hominis</name>
    <dbReference type="NCBI Taxonomy" id="2763662"/>
    <lineage>
        <taxon>Bacteria</taxon>
        <taxon>Bacillati</taxon>
        <taxon>Bacillota</taxon>
        <taxon>Clostridia</taxon>
        <taxon>Eubacteriales</taxon>
        <taxon>Yeguiaceae</taxon>
        <taxon>Yeguia</taxon>
    </lineage>
</organism>
<dbReference type="RefSeq" id="WP_249319456.1">
    <property type="nucleotide sequence ID" value="NZ_JACRSN010000009.1"/>
</dbReference>
<dbReference type="InterPro" id="IPR002477">
    <property type="entry name" value="Peptidoglycan-bd-like"/>
</dbReference>
<evidence type="ECO:0000259" key="1">
    <source>
        <dbReference type="Pfam" id="PF01471"/>
    </source>
</evidence>
<evidence type="ECO:0000313" key="2">
    <source>
        <dbReference type="EMBL" id="MBC8533800.1"/>
    </source>
</evidence>
<dbReference type="Gene3D" id="1.10.101.10">
    <property type="entry name" value="PGBD-like superfamily/PGBD"/>
    <property type="match status" value="1"/>
</dbReference>
<sequence length="178" mass="19910">MAFSIPIHFVGKPVRSLQTMLRMISQYAEEIPTVIPDGIYADSTAACVTALQKRHGLPMTGETDFHTWTVIAKEYRRAVLEIGPAESIHPILQPKEAIRAQEINQNLFMIHGMLLAIREYFPSMPLVQCNNLHDAASVAAVRWLQVRAGLPATGQLNRSTWKCLARLYRMVIGSGSRI</sequence>
<dbReference type="Pfam" id="PF01471">
    <property type="entry name" value="PG_binding_1"/>
    <property type="match status" value="2"/>
</dbReference>
<dbReference type="Proteomes" id="UP000651482">
    <property type="component" value="Unassembled WGS sequence"/>
</dbReference>
<accession>A0A926D7E7</accession>
<dbReference type="SUPFAM" id="SSF47090">
    <property type="entry name" value="PGBD-like"/>
    <property type="match status" value="2"/>
</dbReference>